<dbReference type="InterPro" id="IPR001638">
    <property type="entry name" value="Solute-binding_3/MltF_N"/>
</dbReference>
<dbReference type="PANTHER" id="PTHR30085">
    <property type="entry name" value="AMINO ACID ABC TRANSPORTER PERMEASE"/>
    <property type="match status" value="1"/>
</dbReference>
<reference evidence="6 7" key="1">
    <citation type="submission" date="2019-05" db="EMBL/GenBank/DDBJ databases">
        <authorList>
            <person name="Lee S.D."/>
        </authorList>
    </citation>
    <scope>NUCLEOTIDE SEQUENCE [LARGE SCALE GENOMIC DNA]</scope>
    <source>
        <strain evidence="6 7">YC2-7</strain>
    </source>
</reference>
<gene>
    <name evidence="6" type="ORF">FGL95_17350</name>
</gene>
<organism evidence="6 7">
    <name type="scientific">Antrihabitans stalactiti</name>
    <dbReference type="NCBI Taxonomy" id="2584121"/>
    <lineage>
        <taxon>Bacteria</taxon>
        <taxon>Bacillati</taxon>
        <taxon>Actinomycetota</taxon>
        <taxon>Actinomycetes</taxon>
        <taxon>Mycobacteriales</taxon>
        <taxon>Nocardiaceae</taxon>
        <taxon>Antrihabitans</taxon>
    </lineage>
</organism>
<evidence type="ECO:0000256" key="2">
    <source>
        <dbReference type="ARBA" id="ARBA00022448"/>
    </source>
</evidence>
<dbReference type="Gene3D" id="3.40.190.10">
    <property type="entry name" value="Periplasmic binding protein-like II"/>
    <property type="match status" value="2"/>
</dbReference>
<feature type="domain" description="Solute-binding protein family 3/N-terminal" evidence="5">
    <location>
        <begin position="86"/>
        <end position="308"/>
    </location>
</feature>
<dbReference type="Proteomes" id="UP000535543">
    <property type="component" value="Unassembled WGS sequence"/>
</dbReference>
<dbReference type="PANTHER" id="PTHR30085:SF6">
    <property type="entry name" value="ABC TRANSPORTER GLUTAMINE-BINDING PROTEIN GLNH"/>
    <property type="match status" value="1"/>
</dbReference>
<name>A0A848KM18_9NOCA</name>
<evidence type="ECO:0000313" key="6">
    <source>
        <dbReference type="EMBL" id="NMN96807.1"/>
    </source>
</evidence>
<comment type="similarity">
    <text evidence="1">Belongs to the bacterial solute-binding protein 3 family.</text>
</comment>
<dbReference type="GO" id="GO:0006865">
    <property type="term" value="P:amino acid transport"/>
    <property type="evidence" value="ECO:0007669"/>
    <property type="project" value="TreeGrafter"/>
</dbReference>
<dbReference type="InterPro" id="IPR051455">
    <property type="entry name" value="Bact_solute-bind_prot3"/>
</dbReference>
<proteinExistence type="inferred from homology"/>
<keyword evidence="7" id="KW-1185">Reference proteome</keyword>
<dbReference type="Pfam" id="PF00497">
    <property type="entry name" value="SBP_bac_3"/>
    <property type="match status" value="1"/>
</dbReference>
<protein>
    <submittedName>
        <fullName evidence="6">Glutamate ABC transporter substrate-binding protein</fullName>
    </submittedName>
</protein>
<reference evidence="6 7" key="2">
    <citation type="submission" date="2020-06" db="EMBL/GenBank/DDBJ databases">
        <title>Antribacter stalactiti gen. nov., sp. nov., a new member of the family Nacardiaceae isolated from a cave.</title>
        <authorList>
            <person name="Kim I.S."/>
        </authorList>
    </citation>
    <scope>NUCLEOTIDE SEQUENCE [LARGE SCALE GENOMIC DNA]</scope>
    <source>
        <strain evidence="6 7">YC2-7</strain>
    </source>
</reference>
<feature type="chain" id="PRO_5038451137" evidence="4">
    <location>
        <begin position="20"/>
        <end position="321"/>
    </location>
</feature>
<dbReference type="AlphaFoldDB" id="A0A848KM18"/>
<dbReference type="GO" id="GO:0030288">
    <property type="term" value="C:outer membrane-bounded periplasmic space"/>
    <property type="evidence" value="ECO:0007669"/>
    <property type="project" value="TreeGrafter"/>
</dbReference>
<keyword evidence="2" id="KW-0813">Transport</keyword>
<evidence type="ECO:0000256" key="3">
    <source>
        <dbReference type="ARBA" id="ARBA00022729"/>
    </source>
</evidence>
<keyword evidence="3 4" id="KW-0732">Signal</keyword>
<evidence type="ECO:0000259" key="5">
    <source>
        <dbReference type="SMART" id="SM00062"/>
    </source>
</evidence>
<evidence type="ECO:0000256" key="1">
    <source>
        <dbReference type="ARBA" id="ARBA00010333"/>
    </source>
</evidence>
<sequence>MTRRAGWLALLVAALVVTGCESSTSELPPVGPVNPTPVGAQEITSVPTTLDDSTCDTDVSLRPGRNPAPGAMPAGSTMAEIANRGRLRVGVDQNTYLFGFRNPVTGQLEGFDIDLAREMARDLLGDPDKIDFLSLSAADRETALKDGKVDMVVRTFSATCDRRQRVGFSAVYFSTDRRVLAAKSSGISSTKDLAGKRVCVVVGTTVVPVLLSLPQPPKVTGATNYTDCLVLLQQGQVDAISTDTPILLGLAAQDPNLAVVGESLGTDNFAVGVPKERTDLIRFVNGVLERMRSDGTWDRIYNARLGSLGPSPGPPIPRYQD</sequence>
<dbReference type="SMART" id="SM00062">
    <property type="entry name" value="PBPb"/>
    <property type="match status" value="1"/>
</dbReference>
<evidence type="ECO:0000313" key="7">
    <source>
        <dbReference type="Proteomes" id="UP000535543"/>
    </source>
</evidence>
<accession>A0A848KM18</accession>
<dbReference type="EMBL" id="VCQU01000006">
    <property type="protein sequence ID" value="NMN96807.1"/>
    <property type="molecule type" value="Genomic_DNA"/>
</dbReference>
<dbReference type="GO" id="GO:0005576">
    <property type="term" value="C:extracellular region"/>
    <property type="evidence" value="ECO:0007669"/>
    <property type="project" value="TreeGrafter"/>
</dbReference>
<feature type="signal peptide" evidence="4">
    <location>
        <begin position="1"/>
        <end position="19"/>
    </location>
</feature>
<evidence type="ECO:0000256" key="4">
    <source>
        <dbReference type="SAM" id="SignalP"/>
    </source>
</evidence>
<comment type="caution">
    <text evidence="6">The sequence shown here is derived from an EMBL/GenBank/DDBJ whole genome shotgun (WGS) entry which is preliminary data.</text>
</comment>
<dbReference type="PROSITE" id="PS51257">
    <property type="entry name" value="PROKAR_LIPOPROTEIN"/>
    <property type="match status" value="1"/>
</dbReference>
<dbReference type="SUPFAM" id="SSF53850">
    <property type="entry name" value="Periplasmic binding protein-like II"/>
    <property type="match status" value="1"/>
</dbReference>
<dbReference type="RefSeq" id="WP_169589155.1">
    <property type="nucleotide sequence ID" value="NZ_VCQU01000006.1"/>
</dbReference>
<dbReference type="CDD" id="cd13690">
    <property type="entry name" value="PBP2_GluB"/>
    <property type="match status" value="1"/>
</dbReference>